<feature type="transmembrane region" description="Helical" evidence="7">
    <location>
        <begin position="281"/>
        <end position="300"/>
    </location>
</feature>
<feature type="transmembrane region" description="Helical" evidence="7">
    <location>
        <begin position="167"/>
        <end position="184"/>
    </location>
</feature>
<dbReference type="Gene3D" id="1.20.1250.20">
    <property type="entry name" value="MFS general substrate transporter like domains"/>
    <property type="match status" value="1"/>
</dbReference>
<evidence type="ECO:0000256" key="7">
    <source>
        <dbReference type="SAM" id="Phobius"/>
    </source>
</evidence>
<keyword evidence="9" id="KW-1185">Reference proteome</keyword>
<dbReference type="InterPro" id="IPR036259">
    <property type="entry name" value="MFS_trans_sf"/>
</dbReference>
<dbReference type="SUPFAM" id="SSF103473">
    <property type="entry name" value="MFS general substrate transporter"/>
    <property type="match status" value="1"/>
</dbReference>
<evidence type="ECO:0000256" key="1">
    <source>
        <dbReference type="ARBA" id="ARBA00004651"/>
    </source>
</evidence>
<sequence length="402" mass="44833">MNSRNKTDLKLLISSSAALTLGSSIIWTGLPVYVSKITDNYTHTGMLFIAQTIGSLLLTLIGGYFADRFSKKYISISCFAMNAILLFYLWYIISPGNIELIYTIAIFESCINALGLISLGTWFNGIADKLNDLESNIGKKGFISSGAKLIGMSLGPTLFLIFEEKAIIYNAIAYLLAVVILIFVRNPSILFSKNNKNLIKEVGEGFVQIITQKKFHNLLVISIITGIFTFPLINISLYTLKTEFSSSDYLISVFWFVGSTGSLIGNLMLAKRIFIYISKRTLFILSNLIMAVGLFSMSVSSTPLSFIAFFALYTVTNPIINNLVISELYRRMDKAYQGRITAAEFTITDLVTISVLFLFNFYADILPMPLIILVGLPLVFIRTLIGIKTFTQQKDKKLDVTF</sequence>
<accession>A0ABT9WSI1</accession>
<keyword evidence="2" id="KW-0813">Transport</keyword>
<evidence type="ECO:0000313" key="9">
    <source>
        <dbReference type="Proteomes" id="UP001223586"/>
    </source>
</evidence>
<dbReference type="PANTHER" id="PTHR43266">
    <property type="entry name" value="MACROLIDE-EFFLUX PROTEIN"/>
    <property type="match status" value="1"/>
</dbReference>
<gene>
    <name evidence="8" type="ORF">J2S08_002083</name>
</gene>
<evidence type="ECO:0000256" key="5">
    <source>
        <dbReference type="ARBA" id="ARBA00022989"/>
    </source>
</evidence>
<feature type="transmembrane region" description="Helical" evidence="7">
    <location>
        <begin position="306"/>
        <end position="329"/>
    </location>
</feature>
<proteinExistence type="predicted"/>
<evidence type="ECO:0000256" key="3">
    <source>
        <dbReference type="ARBA" id="ARBA00022475"/>
    </source>
</evidence>
<keyword evidence="3" id="KW-1003">Cell membrane</keyword>
<feature type="transmembrane region" description="Helical" evidence="7">
    <location>
        <begin position="249"/>
        <end position="269"/>
    </location>
</feature>
<feature type="transmembrane region" description="Helical" evidence="7">
    <location>
        <begin position="341"/>
        <end position="362"/>
    </location>
</feature>
<name>A0ABT9WSI1_9BACI</name>
<dbReference type="Pfam" id="PF07690">
    <property type="entry name" value="MFS_1"/>
    <property type="match status" value="1"/>
</dbReference>
<dbReference type="EMBL" id="JAUSTT010000011">
    <property type="protein sequence ID" value="MDQ0176246.1"/>
    <property type="molecule type" value="Genomic_DNA"/>
</dbReference>
<feature type="transmembrane region" description="Helical" evidence="7">
    <location>
        <begin position="100"/>
        <end position="122"/>
    </location>
</feature>
<dbReference type="RefSeq" id="WP_307229257.1">
    <property type="nucleotide sequence ID" value="NZ_JAUSTT010000011.1"/>
</dbReference>
<dbReference type="Proteomes" id="UP001223586">
    <property type="component" value="Unassembled WGS sequence"/>
</dbReference>
<comment type="caution">
    <text evidence="8">The sequence shown here is derived from an EMBL/GenBank/DDBJ whole genome shotgun (WGS) entry which is preliminary data.</text>
</comment>
<feature type="transmembrane region" description="Helical" evidence="7">
    <location>
        <begin position="218"/>
        <end position="237"/>
    </location>
</feature>
<feature type="transmembrane region" description="Helical" evidence="7">
    <location>
        <begin position="368"/>
        <end position="387"/>
    </location>
</feature>
<keyword evidence="6 7" id="KW-0472">Membrane</keyword>
<keyword evidence="5 7" id="KW-1133">Transmembrane helix</keyword>
<evidence type="ECO:0000256" key="6">
    <source>
        <dbReference type="ARBA" id="ARBA00023136"/>
    </source>
</evidence>
<evidence type="ECO:0000313" key="8">
    <source>
        <dbReference type="EMBL" id="MDQ0176246.1"/>
    </source>
</evidence>
<feature type="transmembrane region" description="Helical" evidence="7">
    <location>
        <begin position="73"/>
        <end position="94"/>
    </location>
</feature>
<dbReference type="PANTHER" id="PTHR43266:SF7">
    <property type="entry name" value="TRANSPORTER, PUTATIVE-RELATED"/>
    <property type="match status" value="1"/>
</dbReference>
<feature type="transmembrane region" description="Helical" evidence="7">
    <location>
        <begin position="46"/>
        <end position="66"/>
    </location>
</feature>
<feature type="transmembrane region" description="Helical" evidence="7">
    <location>
        <begin position="142"/>
        <end position="161"/>
    </location>
</feature>
<comment type="subcellular location">
    <subcellularLocation>
        <location evidence="1">Cell membrane</location>
        <topology evidence="1">Multi-pass membrane protein</topology>
    </subcellularLocation>
</comment>
<protein>
    <submittedName>
        <fullName evidence="8">DHA3 family macrolide efflux protein-like MFS transporter</fullName>
    </submittedName>
</protein>
<organism evidence="8 9">
    <name type="scientific">Bacillus chungangensis</name>
    <dbReference type="NCBI Taxonomy" id="587633"/>
    <lineage>
        <taxon>Bacteria</taxon>
        <taxon>Bacillati</taxon>
        <taxon>Bacillota</taxon>
        <taxon>Bacilli</taxon>
        <taxon>Bacillales</taxon>
        <taxon>Bacillaceae</taxon>
        <taxon>Bacillus</taxon>
    </lineage>
</organism>
<evidence type="ECO:0000256" key="2">
    <source>
        <dbReference type="ARBA" id="ARBA00022448"/>
    </source>
</evidence>
<evidence type="ECO:0000256" key="4">
    <source>
        <dbReference type="ARBA" id="ARBA00022692"/>
    </source>
</evidence>
<feature type="transmembrane region" description="Helical" evidence="7">
    <location>
        <begin position="12"/>
        <end position="34"/>
    </location>
</feature>
<keyword evidence="4 7" id="KW-0812">Transmembrane</keyword>
<reference evidence="8 9" key="1">
    <citation type="submission" date="2023-07" db="EMBL/GenBank/DDBJ databases">
        <title>Genomic Encyclopedia of Type Strains, Phase IV (KMG-IV): sequencing the most valuable type-strain genomes for metagenomic binning, comparative biology and taxonomic classification.</title>
        <authorList>
            <person name="Goeker M."/>
        </authorList>
    </citation>
    <scope>NUCLEOTIDE SEQUENCE [LARGE SCALE GENOMIC DNA]</scope>
    <source>
        <strain evidence="8 9">DSM 23837</strain>
    </source>
</reference>
<dbReference type="InterPro" id="IPR011701">
    <property type="entry name" value="MFS"/>
</dbReference>